<proteinExistence type="predicted"/>
<keyword evidence="1" id="KW-0812">Transmembrane</keyword>
<dbReference type="SUPFAM" id="SSF53448">
    <property type="entry name" value="Nucleotide-diphospho-sugar transferases"/>
    <property type="match status" value="1"/>
</dbReference>
<feature type="transmembrane region" description="Helical" evidence="1">
    <location>
        <begin position="504"/>
        <end position="532"/>
    </location>
</feature>
<evidence type="ECO:0000256" key="1">
    <source>
        <dbReference type="SAM" id="Phobius"/>
    </source>
</evidence>
<dbReference type="PANTHER" id="PTHR46781">
    <property type="entry name" value="ALPHA 1,4-GLYCOSYLTRANSFERASE FAMILY PROTEIN"/>
    <property type="match status" value="1"/>
</dbReference>
<keyword evidence="1" id="KW-1133">Transmembrane helix</keyword>
<evidence type="ECO:0000313" key="3">
    <source>
        <dbReference type="EMBL" id="CAK9164588.1"/>
    </source>
</evidence>
<dbReference type="InterPro" id="IPR007577">
    <property type="entry name" value="GlycoTrfase_DXD_sugar-bd_CS"/>
</dbReference>
<feature type="domain" description="Alpha 1,4-glycosyltransferase" evidence="2">
    <location>
        <begin position="325"/>
        <end position="448"/>
    </location>
</feature>
<keyword evidence="1" id="KW-0472">Membrane</keyword>
<comment type="caution">
    <text evidence="3">The sequence shown here is derived from an EMBL/GenBank/DDBJ whole genome shotgun (WGS) entry which is preliminary data.</text>
</comment>
<evidence type="ECO:0000313" key="4">
    <source>
        <dbReference type="Proteomes" id="UP001642360"/>
    </source>
</evidence>
<dbReference type="InterPro" id="IPR029044">
    <property type="entry name" value="Nucleotide-diphossugar_trans"/>
</dbReference>
<name>A0ABC8T5Q6_9AQUA</name>
<organism evidence="3 4">
    <name type="scientific">Ilex paraguariensis</name>
    <name type="common">yerba mate</name>
    <dbReference type="NCBI Taxonomy" id="185542"/>
    <lineage>
        <taxon>Eukaryota</taxon>
        <taxon>Viridiplantae</taxon>
        <taxon>Streptophyta</taxon>
        <taxon>Embryophyta</taxon>
        <taxon>Tracheophyta</taxon>
        <taxon>Spermatophyta</taxon>
        <taxon>Magnoliopsida</taxon>
        <taxon>eudicotyledons</taxon>
        <taxon>Gunneridae</taxon>
        <taxon>Pentapetalae</taxon>
        <taxon>asterids</taxon>
        <taxon>campanulids</taxon>
        <taxon>Aquifoliales</taxon>
        <taxon>Aquifoliaceae</taxon>
        <taxon>Ilex</taxon>
    </lineage>
</organism>
<dbReference type="AlphaFoldDB" id="A0ABC8T5Q6"/>
<keyword evidence="4" id="KW-1185">Reference proteome</keyword>
<dbReference type="Proteomes" id="UP001642360">
    <property type="component" value="Unassembled WGS sequence"/>
</dbReference>
<dbReference type="PANTHER" id="PTHR46781:SF5">
    <property type="entry name" value="ALPHA 1,4-GLYCOSYLTRANSFERASE FAMILY PROTEIN"/>
    <property type="match status" value="1"/>
</dbReference>
<feature type="transmembrane region" description="Helical" evidence="1">
    <location>
        <begin position="33"/>
        <end position="59"/>
    </location>
</feature>
<dbReference type="InterPro" id="IPR044789">
    <property type="entry name" value="Put_A1-4-GlycosylTfrase_plant"/>
</dbReference>
<reference evidence="3 4" key="1">
    <citation type="submission" date="2024-02" db="EMBL/GenBank/DDBJ databases">
        <authorList>
            <person name="Vignale AGUSTIN F."/>
            <person name="Sosa J E."/>
            <person name="Modenutti C."/>
        </authorList>
    </citation>
    <scope>NUCLEOTIDE SEQUENCE [LARGE SCALE GENOMIC DNA]</scope>
</reference>
<dbReference type="EMBL" id="CAUOFW020004247">
    <property type="protein sequence ID" value="CAK9164588.1"/>
    <property type="molecule type" value="Genomic_DNA"/>
</dbReference>
<dbReference type="InterPro" id="IPR007652">
    <property type="entry name" value="A1-4-GlycosylTfrase_dom"/>
</dbReference>
<evidence type="ECO:0000259" key="2">
    <source>
        <dbReference type="Pfam" id="PF04572"/>
    </source>
</evidence>
<sequence length="586" mass="66836">MDANNKYTKTNPYSSHLQCFLSLHHCQRTKRSLFALLSLFLLLLLACNGVSMFCFYIPFPAKAPSDPASFSPENVSRKWVSMSSSTKVTSSVMHAVKEENPPAISKSHLTFVHKNHNLVVLKNNPSVYAMRRRRKHKSVFRMLRSETRIKQFSTRLKEFFSGSPSNSSCKFRFFMTWISSLESFGGRELFTVQSVFKSHPNGCLLIASNSMDSRRGMKILRPFWNHGFRVTAISPDFDYLFKQTAAQECFDRLKRGNVDPGAVSLGQNLSNLLRLCLLYKFGGIYIDTDVIVLKSFGNLRNAIGAQTIDLKTRNWSRLNNAVMVFDKEHPLVYKFIEEFALTFDGNKWGHNGPYLVSRVVSRMIGKAGFNFTVLPPVAFYPTDWSRIRSLFQGPRNETHLKWLLAKLEQICRQSYVVHLWNKQSRRLKVAEGSIIGRIMSDCCGFCNSSISTFLAVLHSRVDLNLREKLDCLLPYNEVHSIIERQLEFTTAVKICQLLFYRYQLLGFLFTSASAFSWLSLVLLNIGSANLVIQLPMHMYGLVETSTFCILFSEACPLPEANTFCFSTCGLYVFSLSASTYSQCPSW</sequence>
<gene>
    <name evidence="3" type="ORF">ILEXP_LOCUS33734</name>
</gene>
<accession>A0ABC8T5Q6</accession>
<dbReference type="Pfam" id="PF04572">
    <property type="entry name" value="Gb3_synth"/>
    <property type="match status" value="1"/>
</dbReference>
<dbReference type="Pfam" id="PF04488">
    <property type="entry name" value="Gly_transf_sug"/>
    <property type="match status" value="1"/>
</dbReference>
<protein>
    <recommendedName>
        <fullName evidence="2">Alpha 1,4-glycosyltransferase domain-containing protein</fullName>
    </recommendedName>
</protein>
<dbReference type="Gene3D" id="3.90.550.20">
    <property type="match status" value="1"/>
</dbReference>